<feature type="domain" description="Cytochrome b561" evidence="9">
    <location>
        <begin position="198"/>
        <end position="409"/>
    </location>
</feature>
<organism evidence="10 11">
    <name type="scientific">Tetrabaena socialis</name>
    <dbReference type="NCBI Taxonomy" id="47790"/>
    <lineage>
        <taxon>Eukaryota</taxon>
        <taxon>Viridiplantae</taxon>
        <taxon>Chlorophyta</taxon>
        <taxon>core chlorophytes</taxon>
        <taxon>Chlorophyceae</taxon>
        <taxon>CS clade</taxon>
        <taxon>Chlamydomonadales</taxon>
        <taxon>Tetrabaenaceae</taxon>
        <taxon>Tetrabaena</taxon>
    </lineage>
</organism>
<dbReference type="Gene3D" id="1.20.120.1770">
    <property type="match status" value="1"/>
</dbReference>
<accession>A0A2J7ZRL9</accession>
<dbReference type="PROSITE" id="PS50939">
    <property type="entry name" value="CYTOCHROME_B561"/>
    <property type="match status" value="1"/>
</dbReference>
<dbReference type="SMART" id="SM00665">
    <property type="entry name" value="B561"/>
    <property type="match status" value="1"/>
</dbReference>
<evidence type="ECO:0000256" key="6">
    <source>
        <dbReference type="ARBA" id="ARBA00023136"/>
    </source>
</evidence>
<evidence type="ECO:0000256" key="4">
    <source>
        <dbReference type="ARBA" id="ARBA00022982"/>
    </source>
</evidence>
<feature type="compositionally biased region" description="Pro residues" evidence="7">
    <location>
        <begin position="55"/>
        <end position="64"/>
    </location>
</feature>
<dbReference type="CDD" id="cd08760">
    <property type="entry name" value="Cyt_b561_FRRS1_like"/>
    <property type="match status" value="1"/>
</dbReference>
<feature type="transmembrane region" description="Helical" evidence="8">
    <location>
        <begin position="275"/>
        <end position="303"/>
    </location>
</feature>
<evidence type="ECO:0000259" key="9">
    <source>
        <dbReference type="PROSITE" id="PS50939"/>
    </source>
</evidence>
<keyword evidence="4" id="KW-0249">Electron transport</keyword>
<feature type="transmembrane region" description="Helical" evidence="8">
    <location>
        <begin position="315"/>
        <end position="334"/>
    </location>
</feature>
<dbReference type="AlphaFoldDB" id="A0A2J7ZRL9"/>
<dbReference type="PANTHER" id="PTHR23130:SF171">
    <property type="entry name" value="OS01G0895300 PROTEIN"/>
    <property type="match status" value="1"/>
</dbReference>
<feature type="transmembrane region" description="Helical" evidence="8">
    <location>
        <begin position="355"/>
        <end position="373"/>
    </location>
</feature>
<comment type="subcellular location">
    <subcellularLocation>
        <location evidence="1">Membrane</location>
    </subcellularLocation>
</comment>
<feature type="transmembrane region" description="Helical" evidence="8">
    <location>
        <begin position="232"/>
        <end position="254"/>
    </location>
</feature>
<evidence type="ECO:0000256" key="7">
    <source>
        <dbReference type="SAM" id="MobiDB-lite"/>
    </source>
</evidence>
<dbReference type="Pfam" id="PF03188">
    <property type="entry name" value="Cytochrom_B561"/>
    <property type="match status" value="1"/>
</dbReference>
<sequence>MGAAPSHVQVQCTVSSLGYACSKELNSGGATLHWTAGTAAPPDNACTRGSAAYPPSAPSAPPPTGSASSNASTLLHLAVWSPRGGYASLAFTAKAGRMSPSDAVIGRVGLGGAIGGVVETFTTSGYNLNGAVSPSWAQDSSVVALGAAAGGGTLLCFSVATAGGSGAVGRRRGRALAEAAGNGSPTLDLTALLINFADSNSNSITGHDSTATVRLNTVTGAAEIVNDKTAAVVVHGMLMLAAWVLLLPFGVLSARHRWVLGGARFPCAPKAKEAWFYVHVTCQLTGLVCFIAGFVLAVIQLEIQDTSGPAAAHKVAGYVLVGVAGAQLVVGFVRPAPDAPRRPLWNGLHHNLGRVAMLLAWAVSSLGMFLASSRHTQPLVAWVAPAAAVLGVLAVADLVLSVARSRRAGAGGSGGGGEPRFTTRMGTWAAG</sequence>
<dbReference type="Proteomes" id="UP000236333">
    <property type="component" value="Unassembled WGS sequence"/>
</dbReference>
<evidence type="ECO:0000313" key="11">
    <source>
        <dbReference type="Proteomes" id="UP000236333"/>
    </source>
</evidence>
<name>A0A2J7ZRL9_9CHLO</name>
<evidence type="ECO:0000256" key="2">
    <source>
        <dbReference type="ARBA" id="ARBA00022448"/>
    </source>
</evidence>
<evidence type="ECO:0000256" key="3">
    <source>
        <dbReference type="ARBA" id="ARBA00022692"/>
    </source>
</evidence>
<evidence type="ECO:0000256" key="1">
    <source>
        <dbReference type="ARBA" id="ARBA00004370"/>
    </source>
</evidence>
<comment type="caution">
    <text evidence="10">The sequence shown here is derived from an EMBL/GenBank/DDBJ whole genome shotgun (WGS) entry which is preliminary data.</text>
</comment>
<evidence type="ECO:0000256" key="8">
    <source>
        <dbReference type="SAM" id="Phobius"/>
    </source>
</evidence>
<proteinExistence type="predicted"/>
<dbReference type="InterPro" id="IPR006593">
    <property type="entry name" value="Cyt_b561/ferric_Rdtase_TM"/>
</dbReference>
<keyword evidence="11" id="KW-1185">Reference proteome</keyword>
<dbReference type="GO" id="GO:0016020">
    <property type="term" value="C:membrane"/>
    <property type="evidence" value="ECO:0007669"/>
    <property type="project" value="UniProtKB-SubCell"/>
</dbReference>
<keyword evidence="3 8" id="KW-0812">Transmembrane</keyword>
<protein>
    <recommendedName>
        <fullName evidence="9">Cytochrome b561 domain-containing protein</fullName>
    </recommendedName>
</protein>
<evidence type="ECO:0000313" key="10">
    <source>
        <dbReference type="EMBL" id="PNH02921.1"/>
    </source>
</evidence>
<feature type="region of interest" description="Disordered" evidence="7">
    <location>
        <begin position="46"/>
        <end position="68"/>
    </location>
</feature>
<feature type="region of interest" description="Disordered" evidence="7">
    <location>
        <begin position="407"/>
        <end position="431"/>
    </location>
</feature>
<dbReference type="OrthoDB" id="544907at2759"/>
<dbReference type="PANTHER" id="PTHR23130">
    <property type="entry name" value="CYTOCHROME B561 AND DOMON DOMAIN-CONTAINING PROTEIN"/>
    <property type="match status" value="1"/>
</dbReference>
<feature type="transmembrane region" description="Helical" evidence="8">
    <location>
        <begin position="379"/>
        <end position="400"/>
    </location>
</feature>
<feature type="compositionally biased region" description="Gly residues" evidence="7">
    <location>
        <begin position="409"/>
        <end position="418"/>
    </location>
</feature>
<keyword evidence="5 8" id="KW-1133">Transmembrane helix</keyword>
<keyword evidence="2" id="KW-0813">Transport</keyword>
<gene>
    <name evidence="10" type="ORF">TSOC_011066</name>
</gene>
<reference evidence="10 11" key="1">
    <citation type="journal article" date="2017" name="Mol. Biol. Evol.">
        <title>The 4-celled Tetrabaena socialis nuclear genome reveals the essential components for genetic control of cell number at the origin of multicellularity in the volvocine lineage.</title>
        <authorList>
            <person name="Featherston J."/>
            <person name="Arakaki Y."/>
            <person name="Hanschen E.R."/>
            <person name="Ferris P.J."/>
            <person name="Michod R.E."/>
            <person name="Olson B.J.S.C."/>
            <person name="Nozaki H."/>
            <person name="Durand P.M."/>
        </authorList>
    </citation>
    <scope>NUCLEOTIDE SEQUENCE [LARGE SCALE GENOMIC DNA]</scope>
    <source>
        <strain evidence="10 11">NIES-571</strain>
    </source>
</reference>
<keyword evidence="6 8" id="KW-0472">Membrane</keyword>
<dbReference type="EMBL" id="PGGS01000575">
    <property type="protein sequence ID" value="PNH02921.1"/>
    <property type="molecule type" value="Genomic_DNA"/>
</dbReference>
<evidence type="ECO:0000256" key="5">
    <source>
        <dbReference type="ARBA" id="ARBA00022989"/>
    </source>
</evidence>